<proteinExistence type="predicted"/>
<evidence type="ECO:0000313" key="2">
    <source>
        <dbReference type="EMBL" id="SEP71642.1"/>
    </source>
</evidence>
<evidence type="ECO:0000313" key="3">
    <source>
        <dbReference type="Proteomes" id="UP000181998"/>
    </source>
</evidence>
<accession>A0A1H9A4I1</accession>
<feature type="compositionally biased region" description="Basic and acidic residues" evidence="1">
    <location>
        <begin position="121"/>
        <end position="140"/>
    </location>
</feature>
<feature type="region of interest" description="Disordered" evidence="1">
    <location>
        <begin position="118"/>
        <end position="140"/>
    </location>
</feature>
<dbReference type="OrthoDB" id="6010489at2"/>
<gene>
    <name evidence="2" type="ORF">SAMN05421510_1002110</name>
</gene>
<dbReference type="Proteomes" id="UP000181998">
    <property type="component" value="Unassembled WGS sequence"/>
</dbReference>
<organism evidence="2 3">
    <name type="scientific">Nitrosomonas ureae</name>
    <dbReference type="NCBI Taxonomy" id="44577"/>
    <lineage>
        <taxon>Bacteria</taxon>
        <taxon>Pseudomonadati</taxon>
        <taxon>Pseudomonadota</taxon>
        <taxon>Betaproteobacteria</taxon>
        <taxon>Nitrosomonadales</taxon>
        <taxon>Nitrosomonadaceae</taxon>
        <taxon>Nitrosomonas</taxon>
    </lineage>
</organism>
<dbReference type="AlphaFoldDB" id="A0A1H9A4I1"/>
<name>A0A1H9A4I1_9PROT</name>
<protein>
    <submittedName>
        <fullName evidence="2">Phage terminase, small subunit</fullName>
    </submittedName>
</protein>
<evidence type="ECO:0000256" key="1">
    <source>
        <dbReference type="SAM" id="MobiDB-lite"/>
    </source>
</evidence>
<dbReference type="RefSeq" id="WP_074719605.1">
    <property type="nucleotide sequence ID" value="NZ_FOFX01000002.1"/>
</dbReference>
<sequence length="140" mass="15461">MPKPRKPESLKLVSGTARNDRTVTESVKFPIIVNMPPTPDWLPNAYAVNEWNRLVPLLMANKLLTEGGLSALAVLCSLHGKIVQMYAAGECPTGHLSAQYRNLINDFGLTPVSQSKVKGFSAKEKENPFARNGNREWRGT</sequence>
<reference evidence="2 3" key="1">
    <citation type="submission" date="2016-10" db="EMBL/GenBank/DDBJ databases">
        <authorList>
            <person name="de Groot N.N."/>
        </authorList>
    </citation>
    <scope>NUCLEOTIDE SEQUENCE [LARGE SCALE GENOMIC DNA]</scope>
    <source>
        <strain evidence="2 3">Nm9</strain>
    </source>
</reference>
<dbReference type="EMBL" id="FOFX01000002">
    <property type="protein sequence ID" value="SEP71642.1"/>
    <property type="molecule type" value="Genomic_DNA"/>
</dbReference>